<evidence type="ECO:0000256" key="6">
    <source>
        <dbReference type="SAM" id="Phobius"/>
    </source>
</evidence>
<evidence type="ECO:0000256" key="2">
    <source>
        <dbReference type="ARBA" id="ARBA00008333"/>
    </source>
</evidence>
<evidence type="ECO:0000256" key="3">
    <source>
        <dbReference type="ARBA" id="ARBA00022692"/>
    </source>
</evidence>
<accession>A0A1L8CWD8</accession>
<evidence type="ECO:0000256" key="1">
    <source>
        <dbReference type="ARBA" id="ARBA00004141"/>
    </source>
</evidence>
<feature type="signal peptide" evidence="7">
    <location>
        <begin position="1"/>
        <end position="25"/>
    </location>
</feature>
<feature type="transmembrane region" description="Helical" evidence="6">
    <location>
        <begin position="159"/>
        <end position="180"/>
    </location>
</feature>
<reference evidence="9" key="1">
    <citation type="submission" date="2016-12" db="EMBL/GenBank/DDBJ databases">
        <title>Draft Genome Sequences od Carboxydothermus pertinax and islandicus, Hydrogenogenic Carboxydotrophic Bacteria.</title>
        <authorList>
            <person name="Fukuyama Y."/>
            <person name="Ohmae K."/>
            <person name="Yoneda Y."/>
            <person name="Yoshida T."/>
            <person name="Sako Y."/>
        </authorList>
    </citation>
    <scope>NUCLEOTIDE SEQUENCE [LARGE SCALE GENOMIC DNA]</scope>
    <source>
        <strain evidence="9">Ug1</strain>
    </source>
</reference>
<evidence type="ECO:0000313" key="8">
    <source>
        <dbReference type="EMBL" id="GAV23236.1"/>
    </source>
</evidence>
<comment type="similarity">
    <text evidence="2">Belongs to the oxidase-dependent Fe transporter (OFeT) (TC 9.A.10.1) family.</text>
</comment>
<dbReference type="PANTHER" id="PTHR31632:SF2">
    <property type="entry name" value="PLASMA MEMBRANE IRON PERMEASE"/>
    <property type="match status" value="1"/>
</dbReference>
<feature type="chain" id="PRO_5009875436" evidence="7">
    <location>
        <begin position="26"/>
        <end position="375"/>
    </location>
</feature>
<feature type="transmembrane region" description="Helical" evidence="6">
    <location>
        <begin position="267"/>
        <end position="287"/>
    </location>
</feature>
<dbReference type="PANTHER" id="PTHR31632">
    <property type="entry name" value="IRON TRANSPORTER FTH1"/>
    <property type="match status" value="1"/>
</dbReference>
<feature type="transmembrane region" description="Helical" evidence="6">
    <location>
        <begin position="350"/>
        <end position="369"/>
    </location>
</feature>
<dbReference type="OrthoDB" id="8215804at2"/>
<organism evidence="8 9">
    <name type="scientific">Carboxydothermus pertinax</name>
    <dbReference type="NCBI Taxonomy" id="870242"/>
    <lineage>
        <taxon>Bacteria</taxon>
        <taxon>Bacillati</taxon>
        <taxon>Bacillota</taxon>
        <taxon>Clostridia</taxon>
        <taxon>Thermoanaerobacterales</taxon>
        <taxon>Thermoanaerobacteraceae</taxon>
        <taxon>Carboxydothermus</taxon>
    </lineage>
</organism>
<dbReference type="InterPro" id="IPR004923">
    <property type="entry name" value="FTR1/Fip1/EfeU"/>
</dbReference>
<keyword evidence="7" id="KW-0732">Signal</keyword>
<dbReference type="GO" id="GO:0015093">
    <property type="term" value="F:ferrous iron transmembrane transporter activity"/>
    <property type="evidence" value="ECO:0007669"/>
    <property type="project" value="TreeGrafter"/>
</dbReference>
<keyword evidence="4 6" id="KW-1133">Transmembrane helix</keyword>
<dbReference type="RefSeq" id="WP_075859676.1">
    <property type="nucleotide sequence ID" value="NZ_BDJK01000036.1"/>
</dbReference>
<dbReference type="GO" id="GO:0033573">
    <property type="term" value="C:high-affinity iron permease complex"/>
    <property type="evidence" value="ECO:0007669"/>
    <property type="project" value="InterPro"/>
</dbReference>
<dbReference type="AlphaFoldDB" id="A0A1L8CWD8"/>
<dbReference type="EMBL" id="BDJK01000036">
    <property type="protein sequence ID" value="GAV23236.1"/>
    <property type="molecule type" value="Genomic_DNA"/>
</dbReference>
<evidence type="ECO:0000256" key="4">
    <source>
        <dbReference type="ARBA" id="ARBA00022989"/>
    </source>
</evidence>
<evidence type="ECO:0000256" key="5">
    <source>
        <dbReference type="ARBA" id="ARBA00023136"/>
    </source>
</evidence>
<feature type="transmembrane region" description="Helical" evidence="6">
    <location>
        <begin position="299"/>
        <end position="319"/>
    </location>
</feature>
<dbReference type="Pfam" id="PF03239">
    <property type="entry name" value="FTR1"/>
    <property type="match status" value="1"/>
</dbReference>
<evidence type="ECO:0000256" key="7">
    <source>
        <dbReference type="SAM" id="SignalP"/>
    </source>
</evidence>
<feature type="transmembrane region" description="Helical" evidence="6">
    <location>
        <begin position="126"/>
        <end position="147"/>
    </location>
</feature>
<proteinExistence type="inferred from homology"/>
<gene>
    <name evidence="8" type="ORF">cpu_17460</name>
</gene>
<keyword evidence="9" id="KW-1185">Reference proteome</keyword>
<comment type="subcellular location">
    <subcellularLocation>
        <location evidence="1">Membrane</location>
        <topology evidence="1">Multi-pass membrane protein</topology>
    </subcellularLocation>
</comment>
<name>A0A1L8CWD8_9THEO</name>
<protein>
    <submittedName>
        <fullName evidence="8">FTR1 family iron permease</fullName>
    </submittedName>
</protein>
<comment type="caution">
    <text evidence="8">The sequence shown here is derived from an EMBL/GenBank/DDBJ whole genome shotgun (WGS) entry which is preliminary data.</text>
</comment>
<keyword evidence="3 6" id="KW-0812">Transmembrane</keyword>
<dbReference type="STRING" id="870242.cpu_17460"/>
<dbReference type="Proteomes" id="UP000187485">
    <property type="component" value="Unassembled WGS sequence"/>
</dbReference>
<sequence>MLKKISFFLAVLALITLTFSVTALAEDPLAEYKQMLDKLHQEAKEGEWGKAQELSGKLAKFFTKEEAEIKEISPKLYEESEEYLPKIVKYAGEKNLEELTEYYEKLVSAFPSAEKKEGFTGIFDSALILLREGFEAFLIIGALYAFIKKAGQESLKGSLILGAFAGALGSVLVALFLLSAAGKILPPAALEGFSSILAAILLFYVSFWLISKANTQKWEQFIKDTASQALLRKSYWSFFWVAFLAVFREGFETVLFYTALYHQVSPAGFWTGLLSGVLGLAVLVYAIIKLGVKVPIRPFFLATGILLYYLTVKFAGYGIHELAEIGWISETKLGDFSISFISFYPTLENLIIQGILLIIGIYGIVKVITNAPKAT</sequence>
<feature type="transmembrane region" description="Helical" evidence="6">
    <location>
        <begin position="192"/>
        <end position="210"/>
    </location>
</feature>
<keyword evidence="5 6" id="KW-0472">Membrane</keyword>
<evidence type="ECO:0000313" key="9">
    <source>
        <dbReference type="Proteomes" id="UP000187485"/>
    </source>
</evidence>